<accession>A0AAW2I0U4</accession>
<comment type="subcellular location">
    <subcellularLocation>
        <location evidence="1">Preautophagosomal structure</location>
    </subcellularLocation>
</comment>
<dbReference type="Pfam" id="PF21034">
    <property type="entry name" value="BCAS3_WD40"/>
    <property type="match status" value="1"/>
</dbReference>
<dbReference type="InterPro" id="IPR022175">
    <property type="entry name" value="BCAS3_dom"/>
</dbReference>
<dbReference type="SUPFAM" id="SSF50978">
    <property type="entry name" value="WD40 repeat-like"/>
    <property type="match status" value="1"/>
</dbReference>
<dbReference type="AlphaFoldDB" id="A0AAW2I0U4"/>
<proteinExistence type="predicted"/>
<dbReference type="GO" id="GO:0000407">
    <property type="term" value="C:phagophore assembly site"/>
    <property type="evidence" value="ECO:0007669"/>
    <property type="project" value="UniProtKB-SubCell"/>
</dbReference>
<comment type="caution">
    <text evidence="5">The sequence shown here is derived from an EMBL/GenBank/DDBJ whole genome shotgun (WGS) entry which is preliminary data.</text>
</comment>
<dbReference type="PANTHER" id="PTHR13268">
    <property type="entry name" value="BREAST CARCINOMA AMPLIFIED SEQUENCE 3"/>
    <property type="match status" value="1"/>
</dbReference>
<organism evidence="5">
    <name type="scientific">Menopon gallinae</name>
    <name type="common">poultry shaft louse</name>
    <dbReference type="NCBI Taxonomy" id="328185"/>
    <lineage>
        <taxon>Eukaryota</taxon>
        <taxon>Metazoa</taxon>
        <taxon>Ecdysozoa</taxon>
        <taxon>Arthropoda</taxon>
        <taxon>Hexapoda</taxon>
        <taxon>Insecta</taxon>
        <taxon>Pterygota</taxon>
        <taxon>Neoptera</taxon>
        <taxon>Paraneoptera</taxon>
        <taxon>Psocodea</taxon>
        <taxon>Troctomorpha</taxon>
        <taxon>Phthiraptera</taxon>
        <taxon>Amblycera</taxon>
        <taxon>Menoponidae</taxon>
        <taxon>Menopon</taxon>
    </lineage>
</organism>
<dbReference type="GO" id="GO:0006914">
    <property type="term" value="P:autophagy"/>
    <property type="evidence" value="ECO:0007669"/>
    <property type="project" value="InterPro"/>
</dbReference>
<sequence length="768" mass="84106">MSADTQHRSTSNGTNVVLPQPVNDRSIIESVTGFITDVVPSSSATTENKDVITWARFEYADVNDPAVHPEGREDNVNSPPLLLVLGYGSGVQVWSVRSNGEASEVLSWRRGVVRTLRILQTPKSDVRDIFAHKRPLVALCDSTGPGPQFCSLSFISLRVGDQVKIIKYKNPLSDVVCSRSVVVVTFPEKLIILDAGTLEERRAVVTCYPTTGPNPNPIALGSRWLAYADKKLLPAHLSAGGAEVYSGQSVTATVLHAAKSFGKGLRDLGDAVASSLAGQRNFGSSHVGNGDMHPGVVTILDVHSITNYLRESDNEDNNDIVAHFIAHMEQIVAMSFDPSGMLLLTADKRGYDFHVFRIFPHPCGSNSAAVHHLYILHRGETTAKVQDIAWSCDSRWVTVSTLRGTTHIYAVTTYGGPIAVRTHATPHVVNRQSRFHRSAGLLADGRNSPETITLAPSVAFTNPRLPPFPHPTTLGALAQVRLPFLMNNSSSYQQQRNDVLGRPNARQSSCEEACSIPLKLAVCFDSPRGWIPTSTKIVHKTQKRAVDSLFIISCSGNLVEYCLKPRPAAGIPKEKICDETPIELEVEANAQWVLLRPPHTSELQLPLSPTNPLMTQYEYSDISESDRINEEDDEHWLSQVEIVTHTGPHRRLWMGPQFVFKTYSNGYNNDCDAIEVGSTPGPRLARSNPVNIPLGSSMRPVLPVLIESTSNSSLEQSPRMYPSYSEDSDSSLGASDPQLAENLADAMIENPTITTKDQSKMNVDFITL</sequence>
<evidence type="ECO:0008006" key="6">
    <source>
        <dbReference type="Google" id="ProtNLM"/>
    </source>
</evidence>
<evidence type="ECO:0000259" key="3">
    <source>
        <dbReference type="Pfam" id="PF12490"/>
    </source>
</evidence>
<name>A0AAW2I0U4_9NEOP</name>
<evidence type="ECO:0000256" key="1">
    <source>
        <dbReference type="ARBA" id="ARBA00004329"/>
    </source>
</evidence>
<dbReference type="EMBL" id="JARGDH010000002">
    <property type="protein sequence ID" value="KAL0275353.1"/>
    <property type="molecule type" value="Genomic_DNA"/>
</dbReference>
<dbReference type="GO" id="GO:0042594">
    <property type="term" value="P:response to starvation"/>
    <property type="evidence" value="ECO:0007669"/>
    <property type="project" value="TreeGrafter"/>
</dbReference>
<gene>
    <name evidence="5" type="ORF">PYX00_003222</name>
</gene>
<reference evidence="5" key="1">
    <citation type="journal article" date="2024" name="Gigascience">
        <title>Chromosome-level genome of the poultry shaft louse Menopon gallinae provides insight into the host-switching and adaptive evolution of parasitic lice.</title>
        <authorList>
            <person name="Xu Y."/>
            <person name="Ma L."/>
            <person name="Liu S."/>
            <person name="Liang Y."/>
            <person name="Liu Q."/>
            <person name="He Z."/>
            <person name="Tian L."/>
            <person name="Duan Y."/>
            <person name="Cai W."/>
            <person name="Li H."/>
            <person name="Song F."/>
        </authorList>
    </citation>
    <scope>NUCLEOTIDE SEQUENCE</scope>
    <source>
        <strain evidence="5">Cailab_2023a</strain>
    </source>
</reference>
<dbReference type="InterPro" id="IPR015943">
    <property type="entry name" value="WD40/YVTN_repeat-like_dom_sf"/>
</dbReference>
<feature type="region of interest" description="Disordered" evidence="2">
    <location>
        <begin position="709"/>
        <end position="736"/>
    </location>
</feature>
<dbReference type="PANTHER" id="PTHR13268:SF0">
    <property type="entry name" value="BCAS3 MICROTUBULE ASSOCIATED CELL MIGRATION FACTOR"/>
    <property type="match status" value="1"/>
</dbReference>
<dbReference type="Pfam" id="PF12490">
    <property type="entry name" value="BCAS3"/>
    <property type="match status" value="1"/>
</dbReference>
<feature type="domain" description="BCAS3 WD40" evidence="4">
    <location>
        <begin position="52"/>
        <end position="441"/>
    </location>
</feature>
<evidence type="ECO:0000313" key="5">
    <source>
        <dbReference type="EMBL" id="KAL0275353.1"/>
    </source>
</evidence>
<evidence type="ECO:0000256" key="2">
    <source>
        <dbReference type="SAM" id="MobiDB-lite"/>
    </source>
</evidence>
<dbReference type="InterPro" id="IPR045142">
    <property type="entry name" value="BCAS3-like"/>
</dbReference>
<dbReference type="InterPro" id="IPR048382">
    <property type="entry name" value="BCAS3_WD40"/>
</dbReference>
<feature type="domain" description="BCAS3" evidence="3">
    <location>
        <begin position="580"/>
        <end position="667"/>
    </location>
</feature>
<evidence type="ECO:0000259" key="4">
    <source>
        <dbReference type="Pfam" id="PF21034"/>
    </source>
</evidence>
<protein>
    <recommendedName>
        <fullName evidence="6">BCAS3 domain-containing protein</fullName>
    </recommendedName>
</protein>
<dbReference type="InterPro" id="IPR036322">
    <property type="entry name" value="WD40_repeat_dom_sf"/>
</dbReference>
<dbReference type="Gene3D" id="2.130.10.10">
    <property type="entry name" value="YVTN repeat-like/Quinoprotein amine dehydrogenase"/>
    <property type="match status" value="1"/>
</dbReference>